<protein>
    <submittedName>
        <fullName evidence="2">Uncharacterized protein</fullName>
    </submittedName>
</protein>
<evidence type="ECO:0000313" key="2">
    <source>
        <dbReference type="EMBL" id="KAE9541313.1"/>
    </source>
</evidence>
<keyword evidence="3" id="KW-1185">Reference proteome</keyword>
<dbReference type="Proteomes" id="UP000475862">
    <property type="component" value="Unassembled WGS sequence"/>
</dbReference>
<organism evidence="2 3">
    <name type="scientific">Aphis glycines</name>
    <name type="common">Soybean aphid</name>
    <dbReference type="NCBI Taxonomy" id="307491"/>
    <lineage>
        <taxon>Eukaryota</taxon>
        <taxon>Metazoa</taxon>
        <taxon>Ecdysozoa</taxon>
        <taxon>Arthropoda</taxon>
        <taxon>Hexapoda</taxon>
        <taxon>Insecta</taxon>
        <taxon>Pterygota</taxon>
        <taxon>Neoptera</taxon>
        <taxon>Paraneoptera</taxon>
        <taxon>Hemiptera</taxon>
        <taxon>Sternorrhyncha</taxon>
        <taxon>Aphidomorpha</taxon>
        <taxon>Aphidoidea</taxon>
        <taxon>Aphididae</taxon>
        <taxon>Aphidini</taxon>
        <taxon>Aphis</taxon>
        <taxon>Aphis</taxon>
    </lineage>
</organism>
<dbReference type="PANTHER" id="PTHR45749:SF23">
    <property type="entry name" value="ZINC FINGER MYM-TYPE PROTEIN 1-LIKE"/>
    <property type="match status" value="1"/>
</dbReference>
<name>A0A6G0U0R6_APHGL</name>
<proteinExistence type="predicted"/>
<accession>A0A6G0U0R6</accession>
<evidence type="ECO:0000256" key="1">
    <source>
        <dbReference type="SAM" id="MobiDB-lite"/>
    </source>
</evidence>
<gene>
    <name evidence="2" type="ORF">AGLY_004558</name>
</gene>
<dbReference type="EMBL" id="VYZN01000013">
    <property type="protein sequence ID" value="KAE9541313.1"/>
    <property type="molecule type" value="Genomic_DNA"/>
</dbReference>
<dbReference type="OrthoDB" id="6595429at2759"/>
<reference evidence="2 3" key="1">
    <citation type="submission" date="2019-08" db="EMBL/GenBank/DDBJ databases">
        <title>The genome of the soybean aphid Biotype 1, its phylome, world population structure and adaptation to the North American continent.</title>
        <authorList>
            <person name="Giordano R."/>
            <person name="Donthu R.K."/>
            <person name="Hernandez A.G."/>
            <person name="Wright C.L."/>
            <person name="Zimin A.V."/>
        </authorList>
    </citation>
    <scope>NUCLEOTIDE SEQUENCE [LARGE SCALE GENOMIC DNA]</scope>
    <source>
        <tissue evidence="2">Whole aphids</tissue>
    </source>
</reference>
<dbReference type="PANTHER" id="PTHR45749">
    <property type="match status" value="1"/>
</dbReference>
<feature type="region of interest" description="Disordered" evidence="1">
    <location>
        <begin position="349"/>
        <end position="368"/>
    </location>
</feature>
<sequence>MIKYWIKQGSTNLQNSDEKLLESFLQNRTDRSTHNTRKCSIHFCKRITKNREIINRNWLCFSPTTGTKNGKLSSDGFCDWKHAAKKLSQHETSKHHLEAIIAINHREREIGCLDQQLQKQIAEISFYWCQVLKRIVSKIKFISERGLSLKDHTNKKSGHTNYLSSTICEELIDLMAKDVLGEIITRIKKSKYYSVSVDSTSDEAHIDQLTIVVLYMETMNPVERFLTFVPNCGHTGVEMANTLIKFLNSNEIELIDCRDQSYDNAANMRSKYQEFVPCCGHSLNLVGKTAANSCVAAIRFFQFHTKLLHKNKLVYVLKNLNETRWLCRVDATKAVVFDIDEDDYNSSEEYLPPGNEFKSEHSDDNSVENGIDLENSEWNFDINTEPEFVDFTGIPGLRCNVPNYL</sequence>
<comment type="caution">
    <text evidence="2">The sequence shown here is derived from an EMBL/GenBank/DDBJ whole genome shotgun (WGS) entry which is preliminary data.</text>
</comment>
<dbReference type="AlphaFoldDB" id="A0A6G0U0R6"/>
<evidence type="ECO:0000313" key="3">
    <source>
        <dbReference type="Proteomes" id="UP000475862"/>
    </source>
</evidence>